<reference evidence="2 3" key="1">
    <citation type="submission" date="2023-07" db="EMBL/GenBank/DDBJ databases">
        <title>Sorghum-associated microbial communities from plants grown in Nebraska, USA.</title>
        <authorList>
            <person name="Schachtman D."/>
        </authorList>
    </citation>
    <scope>NUCLEOTIDE SEQUENCE [LARGE SCALE GENOMIC DNA]</scope>
    <source>
        <strain evidence="2 3">4249</strain>
    </source>
</reference>
<name>A0ABU1WTV7_9BURK</name>
<protein>
    <submittedName>
        <fullName evidence="2">Uncharacterized protein</fullName>
    </submittedName>
</protein>
<keyword evidence="1" id="KW-0472">Membrane</keyword>
<evidence type="ECO:0000313" key="3">
    <source>
        <dbReference type="Proteomes" id="UP001265700"/>
    </source>
</evidence>
<evidence type="ECO:0000313" key="2">
    <source>
        <dbReference type="EMBL" id="MDR7152741.1"/>
    </source>
</evidence>
<keyword evidence="1" id="KW-0812">Transmembrane</keyword>
<sequence>MSGRSQHHALDAVCDHKARKRVLVPMALIGILALTLVTWQVGKNIRAERALSSAIAQYRSPPPQHTDAPPLTKQELQRVPAINHAIRQLNLPVHALLRSLEPPRDLMVAVLSVDSVGQSSSSASGGASSVRIVAQAPHSADMTRYVAFVADRKPFTGAYLRRHEWVDGPQQKLLRFTVEATWND</sequence>
<gene>
    <name evidence="2" type="ORF">J2W49_004719</name>
</gene>
<keyword evidence="3" id="KW-1185">Reference proteome</keyword>
<dbReference type="Proteomes" id="UP001265700">
    <property type="component" value="Unassembled WGS sequence"/>
</dbReference>
<keyword evidence="1" id="KW-1133">Transmembrane helix</keyword>
<accession>A0ABU1WTV7</accession>
<proteinExistence type="predicted"/>
<dbReference type="EMBL" id="JAVDWU010000013">
    <property type="protein sequence ID" value="MDR7152741.1"/>
    <property type="molecule type" value="Genomic_DNA"/>
</dbReference>
<comment type="caution">
    <text evidence="2">The sequence shown here is derived from an EMBL/GenBank/DDBJ whole genome shotgun (WGS) entry which is preliminary data.</text>
</comment>
<organism evidence="2 3">
    <name type="scientific">Hydrogenophaga palleronii</name>
    <dbReference type="NCBI Taxonomy" id="65655"/>
    <lineage>
        <taxon>Bacteria</taxon>
        <taxon>Pseudomonadati</taxon>
        <taxon>Pseudomonadota</taxon>
        <taxon>Betaproteobacteria</taxon>
        <taxon>Burkholderiales</taxon>
        <taxon>Comamonadaceae</taxon>
        <taxon>Hydrogenophaga</taxon>
    </lineage>
</organism>
<evidence type="ECO:0000256" key="1">
    <source>
        <dbReference type="SAM" id="Phobius"/>
    </source>
</evidence>
<feature type="transmembrane region" description="Helical" evidence="1">
    <location>
        <begin position="21"/>
        <end position="42"/>
    </location>
</feature>